<proteinExistence type="predicted"/>
<accession>A0A0L6VDK6</accession>
<evidence type="ECO:0000313" key="4">
    <source>
        <dbReference type="Proteomes" id="UP000037035"/>
    </source>
</evidence>
<feature type="transmembrane region" description="Helical" evidence="2">
    <location>
        <begin position="127"/>
        <end position="146"/>
    </location>
</feature>
<evidence type="ECO:0000256" key="1">
    <source>
        <dbReference type="SAM" id="MobiDB-lite"/>
    </source>
</evidence>
<sequence>MSKASGPALCIASITLVSVQISQREKGSPAETGNNEDKTNSHCKVSSLPGAGSLVRRGLGGGSQDDGATAGLGGSGGWLIGKKKKFRFLTGGCTKVWRLEIIPLAGKPLESPRGGYRIITICSQTNLWLFHLSSIFFPILTIIHILQLHHSAKPFHDNFFWALFVKSNHSTLDILQLLLKWKDGWENITDSLNIQLGIKYDQLNDSPLWEYLYNHQMVSEPIHTTHMIELILVNFDWLHSNLYLNKYEGWRSTWSEGLKCLCREMTRTDDFIVSSGCILSSLRRTARLWVWGRLTNEEKTKNVSCLDARNNIPLATRATTICRKIIEYVVLSF</sequence>
<feature type="region of interest" description="Disordered" evidence="1">
    <location>
        <begin position="23"/>
        <end position="46"/>
    </location>
</feature>
<organism evidence="3 4">
    <name type="scientific">Puccinia sorghi</name>
    <dbReference type="NCBI Taxonomy" id="27349"/>
    <lineage>
        <taxon>Eukaryota</taxon>
        <taxon>Fungi</taxon>
        <taxon>Dikarya</taxon>
        <taxon>Basidiomycota</taxon>
        <taxon>Pucciniomycotina</taxon>
        <taxon>Pucciniomycetes</taxon>
        <taxon>Pucciniales</taxon>
        <taxon>Pucciniaceae</taxon>
        <taxon>Puccinia</taxon>
    </lineage>
</organism>
<name>A0A0L6VDK6_9BASI</name>
<keyword evidence="2" id="KW-0472">Membrane</keyword>
<comment type="caution">
    <text evidence="3">The sequence shown here is derived from an EMBL/GenBank/DDBJ whole genome shotgun (WGS) entry which is preliminary data.</text>
</comment>
<evidence type="ECO:0000256" key="2">
    <source>
        <dbReference type="SAM" id="Phobius"/>
    </source>
</evidence>
<reference evidence="3 4" key="1">
    <citation type="submission" date="2015-08" db="EMBL/GenBank/DDBJ databases">
        <title>Next Generation Sequencing and Analysis of the Genome of Puccinia sorghi L Schw, the Causal Agent of Maize Common Rust.</title>
        <authorList>
            <person name="Rochi L."/>
            <person name="Burguener G."/>
            <person name="Darino M."/>
            <person name="Turjanski A."/>
            <person name="Kreff E."/>
            <person name="Dieguez M.J."/>
            <person name="Sacco F."/>
        </authorList>
    </citation>
    <scope>NUCLEOTIDE SEQUENCE [LARGE SCALE GENOMIC DNA]</scope>
    <source>
        <strain evidence="3 4">RO10H11247</strain>
    </source>
</reference>
<dbReference type="EMBL" id="LAVV01006678">
    <property type="protein sequence ID" value="KNZ58814.1"/>
    <property type="molecule type" value="Genomic_DNA"/>
</dbReference>
<gene>
    <name evidence="3" type="ORF">VP01_1857g2</name>
</gene>
<protein>
    <submittedName>
        <fullName evidence="3">Putative signal peptide protein</fullName>
    </submittedName>
</protein>
<dbReference type="Proteomes" id="UP000037035">
    <property type="component" value="Unassembled WGS sequence"/>
</dbReference>
<keyword evidence="4" id="KW-1185">Reference proteome</keyword>
<dbReference type="VEuPathDB" id="FungiDB:VP01_1857g2"/>
<keyword evidence="2" id="KW-0812">Transmembrane</keyword>
<keyword evidence="2" id="KW-1133">Transmembrane helix</keyword>
<dbReference type="AlphaFoldDB" id="A0A0L6VDK6"/>
<evidence type="ECO:0000313" key="3">
    <source>
        <dbReference type="EMBL" id="KNZ58814.1"/>
    </source>
</evidence>